<reference evidence="6 7" key="1">
    <citation type="submission" date="2016-10" db="EMBL/GenBank/DDBJ databases">
        <authorList>
            <person name="de Groot N.N."/>
        </authorList>
    </citation>
    <scope>NUCLEOTIDE SEQUENCE [LARGE SCALE GENOMIC DNA]</scope>
    <source>
        <strain evidence="6 7">DSM 16859</strain>
    </source>
</reference>
<keyword evidence="4 5" id="KW-0732">Signal</keyword>
<dbReference type="PROSITE" id="PS51318">
    <property type="entry name" value="TAT"/>
    <property type="match status" value="1"/>
</dbReference>
<evidence type="ECO:0000313" key="6">
    <source>
        <dbReference type="EMBL" id="SER85990.1"/>
    </source>
</evidence>
<dbReference type="RefSeq" id="WP_091969759.1">
    <property type="nucleotide sequence ID" value="NZ_FOGZ01000014.1"/>
</dbReference>
<proteinExistence type="inferred from homology"/>
<dbReference type="InterPro" id="IPR006059">
    <property type="entry name" value="SBP"/>
</dbReference>
<dbReference type="InterPro" id="IPR050490">
    <property type="entry name" value="Bact_solute-bd_prot1"/>
</dbReference>
<evidence type="ECO:0000256" key="2">
    <source>
        <dbReference type="ARBA" id="ARBA00008520"/>
    </source>
</evidence>
<dbReference type="GO" id="GO:0030313">
    <property type="term" value="C:cell envelope"/>
    <property type="evidence" value="ECO:0007669"/>
    <property type="project" value="UniProtKB-SubCell"/>
</dbReference>
<dbReference type="AlphaFoldDB" id="A0A1H9SLU8"/>
<sequence>MPSISPSPLGSVRVGRRTLLGAAAGIGALALAGCSPAAQSNSGSTGGAATVTVRLWDQQVQAAYETGFAAFTAKNPGIKVTTTLVPWANYFTKLQADVGGGNADDIWLMNGAYIQTYITNKSIIPIGDDFSSQKSGWIQPAIDQYTSNGNLWGVPQLTDGGIAIYYNKSLLDAAGVSVAQIRDLSWVPGGGSGDTFLPIVQKLTLDANGKRGNEPGFDGTKPQIWGYSAAQDLQGIYYNFLGSNGGSFQAADDTFNFNSPQGVEAFQYIVDLINKYQVSPAAGNTNANGDFTRDQFLQGKIALFQSGVYNLKDVFDGAKFEWGLVPIPAGPAGRISVVNNTVVVGNAKSKNSAATLKVLQWLGSVEGASFVGKAGAALPAVSGAQDAFKQFWAAKKVDPSQFARQGAQKSIGAPTGSHYGAAASAWKPYFDAMFLGRTPVATALSQAQDAANKALQD</sequence>
<protein>
    <submittedName>
        <fullName evidence="6">Multiple sugar transport system substrate-binding protein</fullName>
    </submittedName>
</protein>
<keyword evidence="6" id="KW-0762">Sugar transport</keyword>
<dbReference type="STRING" id="64702.SAMN05443377_11416"/>
<evidence type="ECO:0000256" key="5">
    <source>
        <dbReference type="SAM" id="SignalP"/>
    </source>
</evidence>
<comment type="similarity">
    <text evidence="2">Belongs to the bacterial solute-binding protein 1 family.</text>
</comment>
<dbReference type="EMBL" id="FOGZ01000014">
    <property type="protein sequence ID" value="SER85990.1"/>
    <property type="molecule type" value="Genomic_DNA"/>
</dbReference>
<dbReference type="Pfam" id="PF01547">
    <property type="entry name" value="SBP_bac_1"/>
    <property type="match status" value="1"/>
</dbReference>
<dbReference type="PANTHER" id="PTHR43649:SF31">
    <property type="entry name" value="SN-GLYCEROL-3-PHOSPHATE-BINDING PERIPLASMIC PROTEIN UGPB"/>
    <property type="match status" value="1"/>
</dbReference>
<dbReference type="OrthoDB" id="1650177at2"/>
<feature type="chain" id="PRO_5011542923" evidence="5">
    <location>
        <begin position="38"/>
        <end position="457"/>
    </location>
</feature>
<evidence type="ECO:0000256" key="4">
    <source>
        <dbReference type="ARBA" id="ARBA00022729"/>
    </source>
</evidence>
<dbReference type="InterPro" id="IPR006311">
    <property type="entry name" value="TAT_signal"/>
</dbReference>
<gene>
    <name evidence="6" type="ORF">SAMN05443377_11416</name>
</gene>
<dbReference type="Proteomes" id="UP000198815">
    <property type="component" value="Unassembled WGS sequence"/>
</dbReference>
<evidence type="ECO:0000256" key="3">
    <source>
        <dbReference type="ARBA" id="ARBA00022448"/>
    </source>
</evidence>
<name>A0A1H9SLU8_9ACTN</name>
<comment type="subcellular location">
    <subcellularLocation>
        <location evidence="1">Cell envelope</location>
    </subcellularLocation>
</comment>
<evidence type="ECO:0000313" key="7">
    <source>
        <dbReference type="Proteomes" id="UP000198815"/>
    </source>
</evidence>
<evidence type="ECO:0000256" key="1">
    <source>
        <dbReference type="ARBA" id="ARBA00004196"/>
    </source>
</evidence>
<organism evidence="6 7">
    <name type="scientific">Propionibacterium cyclohexanicum</name>
    <dbReference type="NCBI Taxonomy" id="64702"/>
    <lineage>
        <taxon>Bacteria</taxon>
        <taxon>Bacillati</taxon>
        <taxon>Actinomycetota</taxon>
        <taxon>Actinomycetes</taxon>
        <taxon>Propionibacteriales</taxon>
        <taxon>Propionibacteriaceae</taxon>
        <taxon>Propionibacterium</taxon>
    </lineage>
</organism>
<feature type="signal peptide" evidence="5">
    <location>
        <begin position="1"/>
        <end position="37"/>
    </location>
</feature>
<dbReference type="Gene3D" id="3.40.190.10">
    <property type="entry name" value="Periplasmic binding protein-like II"/>
    <property type="match status" value="1"/>
</dbReference>
<keyword evidence="7" id="KW-1185">Reference proteome</keyword>
<keyword evidence="3" id="KW-0813">Transport</keyword>
<dbReference type="SUPFAM" id="SSF53850">
    <property type="entry name" value="Periplasmic binding protein-like II"/>
    <property type="match status" value="1"/>
</dbReference>
<accession>A0A1H9SLU8</accession>
<dbReference type="PANTHER" id="PTHR43649">
    <property type="entry name" value="ARABINOSE-BINDING PROTEIN-RELATED"/>
    <property type="match status" value="1"/>
</dbReference>
<dbReference type="CDD" id="cd13585">
    <property type="entry name" value="PBP2_TMBP_like"/>
    <property type="match status" value="1"/>
</dbReference>